<dbReference type="Proteomes" id="UP000019335">
    <property type="component" value="Unassembled WGS sequence"/>
</dbReference>
<feature type="compositionally biased region" description="Basic and acidic residues" evidence="1">
    <location>
        <begin position="24"/>
        <end position="40"/>
    </location>
</feature>
<organism evidence="2 3">
    <name type="scientific">Nannochloropsis gaditana</name>
    <dbReference type="NCBI Taxonomy" id="72520"/>
    <lineage>
        <taxon>Eukaryota</taxon>
        <taxon>Sar</taxon>
        <taxon>Stramenopiles</taxon>
        <taxon>Ochrophyta</taxon>
        <taxon>Eustigmatophyceae</taxon>
        <taxon>Eustigmatales</taxon>
        <taxon>Monodopsidaceae</taxon>
        <taxon>Nannochloropsis</taxon>
    </lineage>
</organism>
<sequence length="146" mass="15413">MRKEGRKGEGGEKEDSSCLCSRTGGKEGGREGGKGREGQREVLSMRAATKAGCGKEVSAPRRCKENHLSRVAIPATYFEGIKGHNGGAKRRRLKGMGRGRGGKKAVNGTMRFGRTHGREGGGEGGVPSHTSSSVLYDVNGRGKKAQ</sequence>
<accession>W7T4Q1</accession>
<reference evidence="2 3" key="1">
    <citation type="journal article" date="2014" name="Mol. Plant">
        <title>Chromosome Scale Genome Assembly and Transcriptome Profiling of Nannochloropsis gaditana in Nitrogen Depletion.</title>
        <authorList>
            <person name="Corteggiani Carpinelli E."/>
            <person name="Telatin A."/>
            <person name="Vitulo N."/>
            <person name="Forcato C."/>
            <person name="D'Angelo M."/>
            <person name="Schiavon R."/>
            <person name="Vezzi A."/>
            <person name="Giacometti G.M."/>
            <person name="Morosinotto T."/>
            <person name="Valle G."/>
        </authorList>
    </citation>
    <scope>NUCLEOTIDE SEQUENCE [LARGE SCALE GENOMIC DNA]</scope>
    <source>
        <strain evidence="2 3">B-31</strain>
    </source>
</reference>
<dbReference type="EMBL" id="AZIL01002321">
    <property type="protein sequence ID" value="EWM21975.1"/>
    <property type="molecule type" value="Genomic_DNA"/>
</dbReference>
<evidence type="ECO:0000313" key="2">
    <source>
        <dbReference type="EMBL" id="EWM21975.1"/>
    </source>
</evidence>
<evidence type="ECO:0000313" key="3">
    <source>
        <dbReference type="Proteomes" id="UP000019335"/>
    </source>
</evidence>
<comment type="caution">
    <text evidence="2">The sequence shown here is derived from an EMBL/GenBank/DDBJ whole genome shotgun (WGS) entry which is preliminary data.</text>
</comment>
<gene>
    <name evidence="2" type="ORF">Naga_100720g1</name>
</gene>
<protein>
    <submittedName>
        <fullName evidence="2">Uncharacterized protein</fullName>
    </submittedName>
</protein>
<feature type="region of interest" description="Disordered" evidence="1">
    <location>
        <begin position="80"/>
        <end position="146"/>
    </location>
</feature>
<feature type="compositionally biased region" description="Basic and acidic residues" evidence="1">
    <location>
        <begin position="1"/>
        <end position="16"/>
    </location>
</feature>
<dbReference type="AlphaFoldDB" id="W7T4Q1"/>
<keyword evidence="3" id="KW-1185">Reference proteome</keyword>
<feature type="compositionally biased region" description="Basic residues" evidence="1">
    <location>
        <begin position="87"/>
        <end position="103"/>
    </location>
</feature>
<evidence type="ECO:0000256" key="1">
    <source>
        <dbReference type="SAM" id="MobiDB-lite"/>
    </source>
</evidence>
<feature type="region of interest" description="Disordered" evidence="1">
    <location>
        <begin position="1"/>
        <end position="41"/>
    </location>
</feature>
<proteinExistence type="predicted"/>
<name>W7T4Q1_9STRA</name>